<dbReference type="Proteomes" id="UP000035721">
    <property type="component" value="Unassembled WGS sequence"/>
</dbReference>
<feature type="transmembrane region" description="Helical" evidence="7">
    <location>
        <begin position="250"/>
        <end position="272"/>
    </location>
</feature>
<feature type="transmembrane region" description="Helical" evidence="7">
    <location>
        <begin position="100"/>
        <end position="123"/>
    </location>
</feature>
<feature type="transmembrane region" description="Helical" evidence="7">
    <location>
        <begin position="12"/>
        <end position="37"/>
    </location>
</feature>
<feature type="transmembrane region" description="Helical" evidence="7">
    <location>
        <begin position="368"/>
        <end position="389"/>
    </location>
</feature>
<dbReference type="PANTHER" id="PTHR23513:SF11">
    <property type="entry name" value="STAPHYLOFERRIN A TRANSPORTER"/>
    <property type="match status" value="1"/>
</dbReference>
<dbReference type="SUPFAM" id="SSF103473">
    <property type="entry name" value="MFS general substrate transporter"/>
    <property type="match status" value="1"/>
</dbReference>
<dbReference type="RefSeq" id="WP_162233012.1">
    <property type="nucleotide sequence ID" value="NZ_HF570958.1"/>
</dbReference>
<feature type="transmembrane region" description="Helical" evidence="7">
    <location>
        <begin position="168"/>
        <end position="187"/>
    </location>
</feature>
<evidence type="ECO:0000256" key="4">
    <source>
        <dbReference type="ARBA" id="ARBA00022989"/>
    </source>
</evidence>
<comment type="caution">
    <text evidence="8">The sequence shown here is derived from an EMBL/GenBank/DDBJ whole genome shotgun (WGS) entry which is preliminary data.</text>
</comment>
<proteinExistence type="predicted"/>
<protein>
    <submittedName>
        <fullName evidence="8">Major facilitator superfamily MFS_1</fullName>
    </submittedName>
</protein>
<dbReference type="GO" id="GO:0022857">
    <property type="term" value="F:transmembrane transporter activity"/>
    <property type="evidence" value="ECO:0007669"/>
    <property type="project" value="InterPro"/>
</dbReference>
<accession>A0A077M045</accession>
<keyword evidence="9" id="KW-1185">Reference proteome</keyword>
<name>A0A077M045_9MICO</name>
<evidence type="ECO:0000313" key="8">
    <source>
        <dbReference type="EMBL" id="CCH78502.1"/>
    </source>
</evidence>
<dbReference type="Pfam" id="PF07690">
    <property type="entry name" value="MFS_1"/>
    <property type="match status" value="1"/>
</dbReference>
<feature type="transmembrane region" description="Helical" evidence="7">
    <location>
        <begin position="208"/>
        <end position="230"/>
    </location>
</feature>
<dbReference type="AlphaFoldDB" id="A0A077M045"/>
<keyword evidence="4 7" id="KW-1133">Transmembrane helix</keyword>
<evidence type="ECO:0000256" key="3">
    <source>
        <dbReference type="ARBA" id="ARBA00022692"/>
    </source>
</evidence>
<dbReference type="STRING" id="1194083.BN12_30028"/>
<sequence>MNGGRRLPNQAWSLVVALCAASTVDWYLLFVVFWIAAQREWSGLQTAVLVLATRGPTLLGGLLGGRAVDAFGPRAMMLVDASARGSLCLVLAAAELHGEVSYRLFCLVLAGCAATSPMTYAAARTLMPQLVPDAQIARANTMLSLADQLPIIVSALMAGPVLEWAQGSTFVVPAILMAGAGAVASRLPTPGPLRRGPEPAPTRAVPIWWLPSVTALVALSTGYFFVYGPFQPLLPRLVETNLDGDAGTYSLMRVLLGLGSLTGLLLAPRLCMLDRPGVVNASGAILYGAVLIPLVLTHSAWVACIIYAASGIVWGPYATVESTALYHWTPAGMRGRVFGTQRALTITAVPVGGALGSLALHRFSTSEILTTSAIACSLIGIIALLTPAIRRRTPGTSTPPRAQHRRPTHGRTPFSRASDAPDPP</sequence>
<keyword evidence="2" id="KW-1003">Cell membrane</keyword>
<organism evidence="8 9">
    <name type="scientific">Nostocoides japonicum T1-X7</name>
    <dbReference type="NCBI Taxonomy" id="1194083"/>
    <lineage>
        <taxon>Bacteria</taxon>
        <taxon>Bacillati</taxon>
        <taxon>Actinomycetota</taxon>
        <taxon>Actinomycetes</taxon>
        <taxon>Micrococcales</taxon>
        <taxon>Intrasporangiaceae</taxon>
        <taxon>Nostocoides</taxon>
    </lineage>
</organism>
<feature type="transmembrane region" description="Helical" evidence="7">
    <location>
        <begin position="43"/>
        <end position="63"/>
    </location>
</feature>
<dbReference type="PANTHER" id="PTHR23513">
    <property type="entry name" value="INTEGRAL MEMBRANE EFFLUX PROTEIN-RELATED"/>
    <property type="match status" value="1"/>
</dbReference>
<dbReference type="GO" id="GO:0005886">
    <property type="term" value="C:plasma membrane"/>
    <property type="evidence" value="ECO:0007669"/>
    <property type="project" value="UniProtKB-SubCell"/>
</dbReference>
<reference evidence="8 9" key="1">
    <citation type="journal article" date="2013" name="ISME J.">
        <title>A metabolic model for members of the genus Tetrasphaera involved in enhanced biological phosphorus removal.</title>
        <authorList>
            <person name="Kristiansen R."/>
            <person name="Nguyen H.T.T."/>
            <person name="Saunders A.M."/>
            <person name="Nielsen J.L."/>
            <person name="Wimmer R."/>
            <person name="Le V.Q."/>
            <person name="McIlroy S.J."/>
            <person name="Petrovski S."/>
            <person name="Seviour R.J."/>
            <person name="Calteau A."/>
            <person name="Nielsen K.L."/>
            <person name="Nielsen P.H."/>
        </authorList>
    </citation>
    <scope>NUCLEOTIDE SEQUENCE [LARGE SCALE GENOMIC DNA]</scope>
    <source>
        <strain evidence="8 9">T1-X7</strain>
    </source>
</reference>
<dbReference type="InterPro" id="IPR011701">
    <property type="entry name" value="MFS"/>
</dbReference>
<dbReference type="EMBL" id="CAJB01000223">
    <property type="protein sequence ID" value="CCH78502.1"/>
    <property type="molecule type" value="Genomic_DNA"/>
</dbReference>
<keyword evidence="3 7" id="KW-0812">Transmembrane</keyword>
<evidence type="ECO:0000256" key="2">
    <source>
        <dbReference type="ARBA" id="ARBA00022475"/>
    </source>
</evidence>
<dbReference type="InterPro" id="IPR036259">
    <property type="entry name" value="MFS_trans_sf"/>
</dbReference>
<evidence type="ECO:0000256" key="6">
    <source>
        <dbReference type="SAM" id="MobiDB-lite"/>
    </source>
</evidence>
<keyword evidence="5 7" id="KW-0472">Membrane</keyword>
<feature type="region of interest" description="Disordered" evidence="6">
    <location>
        <begin position="392"/>
        <end position="424"/>
    </location>
</feature>
<evidence type="ECO:0000256" key="5">
    <source>
        <dbReference type="ARBA" id="ARBA00023136"/>
    </source>
</evidence>
<evidence type="ECO:0000256" key="1">
    <source>
        <dbReference type="ARBA" id="ARBA00004651"/>
    </source>
</evidence>
<feature type="transmembrane region" description="Helical" evidence="7">
    <location>
        <begin position="284"/>
        <end position="309"/>
    </location>
</feature>
<comment type="subcellular location">
    <subcellularLocation>
        <location evidence="1">Cell membrane</location>
        <topology evidence="1">Multi-pass membrane protein</topology>
    </subcellularLocation>
</comment>
<gene>
    <name evidence="8" type="ORF">BN12_30028</name>
</gene>
<evidence type="ECO:0000256" key="7">
    <source>
        <dbReference type="SAM" id="Phobius"/>
    </source>
</evidence>
<evidence type="ECO:0000313" key="9">
    <source>
        <dbReference type="Proteomes" id="UP000035721"/>
    </source>
</evidence>
<dbReference type="CDD" id="cd06173">
    <property type="entry name" value="MFS_MefA_like"/>
    <property type="match status" value="1"/>
</dbReference>
<dbReference type="Gene3D" id="1.20.1250.20">
    <property type="entry name" value="MFS general substrate transporter like domains"/>
    <property type="match status" value="2"/>
</dbReference>